<comment type="caution">
    <text evidence="1">The sequence shown here is derived from an EMBL/GenBank/DDBJ whole genome shotgun (WGS) entry which is preliminary data.</text>
</comment>
<reference evidence="1 2" key="1">
    <citation type="submission" date="2015-09" db="EMBL/GenBank/DDBJ databases">
        <title>Aphanizomenon flos-aquae WA102.</title>
        <authorList>
            <person name="Driscoll C."/>
        </authorList>
    </citation>
    <scope>NUCLEOTIDE SEQUENCE [LARGE SCALE GENOMIC DNA]</scope>
    <source>
        <strain evidence="1">WA102</strain>
    </source>
</reference>
<accession>A0A1B7X3K8</accession>
<proteinExistence type="predicted"/>
<evidence type="ECO:0000313" key="2">
    <source>
        <dbReference type="Proteomes" id="UP000092093"/>
    </source>
</evidence>
<name>A0A1B7X3K8_APHFL</name>
<evidence type="ECO:0000313" key="1">
    <source>
        <dbReference type="EMBL" id="OBQ43981.1"/>
    </source>
</evidence>
<gene>
    <name evidence="1" type="ORF">AN484_09560</name>
</gene>
<dbReference type="EMBL" id="LJOW01000036">
    <property type="protein sequence ID" value="OBQ43981.1"/>
    <property type="molecule type" value="Genomic_DNA"/>
</dbReference>
<dbReference type="Proteomes" id="UP000092093">
    <property type="component" value="Unassembled WGS sequence"/>
</dbReference>
<protein>
    <submittedName>
        <fullName evidence="1">Uncharacterized protein</fullName>
    </submittedName>
</protein>
<dbReference type="AlphaFoldDB" id="A0A1B7X3K8"/>
<sequence length="90" mass="10847">MTVKQGNEINALYLRYNQTIDSLKNKTIKDDSILNIYGTKVSALENYKYRYEANLETYRTREKELDKMDKYHAWQKVILIFLIIFQFSQL</sequence>
<organism evidence="1 2">
    <name type="scientific">Aphanizomenon flos-aquae WA102</name>
    <dbReference type="NCBI Taxonomy" id="1710896"/>
    <lineage>
        <taxon>Bacteria</taxon>
        <taxon>Bacillati</taxon>
        <taxon>Cyanobacteriota</taxon>
        <taxon>Cyanophyceae</taxon>
        <taxon>Nostocales</taxon>
        <taxon>Aphanizomenonaceae</taxon>
        <taxon>Aphanizomenon</taxon>
    </lineage>
</organism>